<comment type="caution">
    <text evidence="2">The sequence shown here is derived from an EMBL/GenBank/DDBJ whole genome shotgun (WGS) entry which is preliminary data.</text>
</comment>
<dbReference type="Proteomes" id="UP001281761">
    <property type="component" value="Unassembled WGS sequence"/>
</dbReference>
<organism evidence="2 3">
    <name type="scientific">Blattamonas nauphoetae</name>
    <dbReference type="NCBI Taxonomy" id="2049346"/>
    <lineage>
        <taxon>Eukaryota</taxon>
        <taxon>Metamonada</taxon>
        <taxon>Preaxostyla</taxon>
        <taxon>Oxymonadida</taxon>
        <taxon>Blattamonas</taxon>
    </lineage>
</organism>
<protein>
    <submittedName>
        <fullName evidence="2">Uncharacterized protein</fullName>
    </submittedName>
</protein>
<name>A0ABQ9WKL5_9EUKA</name>
<accession>A0ABQ9WKL5</accession>
<feature type="region of interest" description="Disordered" evidence="1">
    <location>
        <begin position="86"/>
        <end position="111"/>
    </location>
</feature>
<evidence type="ECO:0000313" key="3">
    <source>
        <dbReference type="Proteomes" id="UP001281761"/>
    </source>
</evidence>
<reference evidence="2 3" key="1">
    <citation type="journal article" date="2022" name="bioRxiv">
        <title>Genomics of Preaxostyla Flagellates Illuminates Evolutionary Transitions and the Path Towards Mitochondrial Loss.</title>
        <authorList>
            <person name="Novak L.V.F."/>
            <person name="Treitli S.C."/>
            <person name="Pyrih J."/>
            <person name="Halakuc P."/>
            <person name="Pipaliya S.V."/>
            <person name="Vacek V."/>
            <person name="Brzon O."/>
            <person name="Soukal P."/>
            <person name="Eme L."/>
            <person name="Dacks J.B."/>
            <person name="Karnkowska A."/>
            <person name="Elias M."/>
            <person name="Hampl V."/>
        </authorList>
    </citation>
    <scope>NUCLEOTIDE SEQUENCE [LARGE SCALE GENOMIC DNA]</scope>
    <source>
        <strain evidence="2">NAU3</strain>
        <tissue evidence="2">Gut</tissue>
    </source>
</reference>
<evidence type="ECO:0000256" key="1">
    <source>
        <dbReference type="SAM" id="MobiDB-lite"/>
    </source>
</evidence>
<keyword evidence="3" id="KW-1185">Reference proteome</keyword>
<feature type="compositionally biased region" description="Polar residues" evidence="1">
    <location>
        <begin position="92"/>
        <end position="104"/>
    </location>
</feature>
<sequence>MMKTDPHSCHTPSSLAEMKAKARFFEILVEILDNLAQNATDISVLRDSAFKETLVRLHRNIKHESFPNPTLCTQTRLHKIRLCHPQPGMIKSTHSSNKLRMTSQSKRRRPLSIESASIVTHSLFSRLHSATESNEAMAILKLLHSLIVAPPIDRPVTDHIIPPERFNRRP</sequence>
<proteinExistence type="predicted"/>
<gene>
    <name evidence="2" type="ORF">BLNAU_25069</name>
</gene>
<evidence type="ECO:0000313" key="2">
    <source>
        <dbReference type="EMBL" id="KAK2940026.1"/>
    </source>
</evidence>
<dbReference type="EMBL" id="JARBJD010000769">
    <property type="protein sequence ID" value="KAK2940026.1"/>
    <property type="molecule type" value="Genomic_DNA"/>
</dbReference>